<evidence type="ECO:0000313" key="2">
    <source>
        <dbReference type="EMBL" id="OGY52690.1"/>
    </source>
</evidence>
<evidence type="ECO:0000259" key="1">
    <source>
        <dbReference type="Pfam" id="PF13847"/>
    </source>
</evidence>
<accession>A0A1G1YM01</accession>
<sequence length="200" mass="21929">MNHYFKIAIINLLINSPKSMPANSGNELIKVNIFEKVGLEEAMNVGDLGVGNLAYFSVPAAKIVGKKGTVYAVDILKSVLQSVEHIAKQEGLNNIKTVWSNLEMVGATKIPADSLDLTMLINMLFQSAKDEVVFQEAYRLAKPGGKLLVIDWSSVSAPFGPAVKDRIKKEEAIKLAQNSGFKFLEDFQAGPYHFGLIFVK</sequence>
<dbReference type="CDD" id="cd02440">
    <property type="entry name" value="AdoMet_MTases"/>
    <property type="match status" value="1"/>
</dbReference>
<dbReference type="InterPro" id="IPR025714">
    <property type="entry name" value="Methyltranfer_dom"/>
</dbReference>
<protein>
    <recommendedName>
        <fullName evidence="1">Methyltransferase domain-containing protein</fullName>
    </recommendedName>
</protein>
<dbReference type="SUPFAM" id="SSF53335">
    <property type="entry name" value="S-adenosyl-L-methionine-dependent methyltransferases"/>
    <property type="match status" value="1"/>
</dbReference>
<dbReference type="InterPro" id="IPR029063">
    <property type="entry name" value="SAM-dependent_MTases_sf"/>
</dbReference>
<reference evidence="2 3" key="1">
    <citation type="journal article" date="2016" name="Nat. Commun.">
        <title>Thousands of microbial genomes shed light on interconnected biogeochemical processes in an aquifer system.</title>
        <authorList>
            <person name="Anantharaman K."/>
            <person name="Brown C.T."/>
            <person name="Hug L.A."/>
            <person name="Sharon I."/>
            <person name="Castelle C.J."/>
            <person name="Probst A.J."/>
            <person name="Thomas B.C."/>
            <person name="Singh A."/>
            <person name="Wilkins M.J."/>
            <person name="Karaoz U."/>
            <person name="Brodie E.L."/>
            <person name="Williams K.H."/>
            <person name="Hubbard S.S."/>
            <person name="Banfield J.F."/>
        </authorList>
    </citation>
    <scope>NUCLEOTIDE SEQUENCE [LARGE SCALE GENOMIC DNA]</scope>
</reference>
<proteinExistence type="predicted"/>
<dbReference type="AlphaFoldDB" id="A0A1G1YM01"/>
<evidence type="ECO:0000313" key="3">
    <source>
        <dbReference type="Proteomes" id="UP000177376"/>
    </source>
</evidence>
<gene>
    <name evidence="2" type="ORF">A3A02_02520</name>
</gene>
<name>A0A1G1YM01_9BACT</name>
<feature type="domain" description="Methyltransferase" evidence="1">
    <location>
        <begin position="40"/>
        <end position="157"/>
    </location>
</feature>
<comment type="caution">
    <text evidence="2">The sequence shown here is derived from an EMBL/GenBank/DDBJ whole genome shotgun (WGS) entry which is preliminary data.</text>
</comment>
<dbReference type="Pfam" id="PF13847">
    <property type="entry name" value="Methyltransf_31"/>
    <property type="match status" value="1"/>
</dbReference>
<dbReference type="Gene3D" id="3.40.50.150">
    <property type="entry name" value="Vaccinia Virus protein VP39"/>
    <property type="match status" value="1"/>
</dbReference>
<organism evidence="2 3">
    <name type="scientific">Candidatus Buchananbacteria bacterium RIFCSPLOWO2_01_FULL_39_33</name>
    <dbReference type="NCBI Taxonomy" id="1797543"/>
    <lineage>
        <taxon>Bacteria</taxon>
        <taxon>Candidatus Buchananiibacteriota</taxon>
    </lineage>
</organism>
<dbReference type="EMBL" id="MHIM01000012">
    <property type="protein sequence ID" value="OGY52690.1"/>
    <property type="molecule type" value="Genomic_DNA"/>
</dbReference>
<dbReference type="Proteomes" id="UP000177376">
    <property type="component" value="Unassembled WGS sequence"/>
</dbReference>